<dbReference type="Proteomes" id="UP000586827">
    <property type="component" value="Unassembled WGS sequence"/>
</dbReference>
<reference evidence="2 3" key="1">
    <citation type="submission" date="2020-05" db="EMBL/GenBank/DDBJ databases">
        <title>MicrobeNet Type strains.</title>
        <authorList>
            <person name="Nicholson A.C."/>
        </authorList>
    </citation>
    <scope>NUCLEOTIDE SEQUENCE [LARGE SCALE GENOMIC DNA]</scope>
    <source>
        <strain evidence="2 3">JCM 3224</strain>
    </source>
</reference>
<organism evidence="2 3">
    <name type="scientific">Nocardia uniformis</name>
    <dbReference type="NCBI Taxonomy" id="53432"/>
    <lineage>
        <taxon>Bacteria</taxon>
        <taxon>Bacillati</taxon>
        <taxon>Actinomycetota</taxon>
        <taxon>Actinomycetes</taxon>
        <taxon>Mycobacteriales</taxon>
        <taxon>Nocardiaceae</taxon>
        <taxon>Nocardia</taxon>
    </lineage>
</organism>
<evidence type="ECO:0000313" key="2">
    <source>
        <dbReference type="EMBL" id="NNH75258.1"/>
    </source>
</evidence>
<comment type="caution">
    <text evidence="2">The sequence shown here is derived from an EMBL/GenBank/DDBJ whole genome shotgun (WGS) entry which is preliminary data.</text>
</comment>
<protein>
    <submittedName>
        <fullName evidence="2">Uncharacterized protein</fullName>
    </submittedName>
</protein>
<evidence type="ECO:0000256" key="1">
    <source>
        <dbReference type="SAM" id="MobiDB-lite"/>
    </source>
</evidence>
<name>A0A849CC06_9NOCA</name>
<keyword evidence="3" id="KW-1185">Reference proteome</keyword>
<dbReference type="EMBL" id="JABELX010000020">
    <property type="protein sequence ID" value="NNH75258.1"/>
    <property type="molecule type" value="Genomic_DNA"/>
</dbReference>
<sequence length="62" mass="7091">MHDTVWHTAGAREDTILCIGCLEERLGRLLLHTDFPPAVLNQPDYGNHSQRLQDRLRPQSTP</sequence>
<accession>A0A849CC06</accession>
<feature type="region of interest" description="Disordered" evidence="1">
    <location>
        <begin position="40"/>
        <end position="62"/>
    </location>
</feature>
<dbReference type="RefSeq" id="WP_169815218.1">
    <property type="nucleotide sequence ID" value="NZ_JABELX010000020.1"/>
</dbReference>
<proteinExistence type="predicted"/>
<gene>
    <name evidence="2" type="ORF">HLB23_36320</name>
</gene>
<feature type="compositionally biased region" description="Basic and acidic residues" evidence="1">
    <location>
        <begin position="51"/>
        <end position="62"/>
    </location>
</feature>
<dbReference type="AlphaFoldDB" id="A0A849CC06"/>
<evidence type="ECO:0000313" key="3">
    <source>
        <dbReference type="Proteomes" id="UP000586827"/>
    </source>
</evidence>